<dbReference type="InterPro" id="IPR048248">
    <property type="entry name" value="PUA_eIF2d-like"/>
</dbReference>
<dbReference type="GO" id="GO:0001731">
    <property type="term" value="P:formation of translation preinitiation complex"/>
    <property type="evidence" value="ECO:0007669"/>
    <property type="project" value="InterPro"/>
</dbReference>
<gene>
    <name evidence="4" type="primary">101890979</name>
</gene>
<sequence>MFLKTFKLKSNAPLKASEAKKLRARLLAEYPDANSEVLIPPKSNVTTLKIVTCGEIQTSVYCVDKLPIFFENEEKKLVPTIYAIWKVPDLLPYFTTHPAVLPKLNNGADLMLPGVVTHGKGGMYVYGHYKKGQLVAVNLTSNKHAVGVGVLPRSSEDLYMCGGHGVAVKMLHLFGDKLWGIEPQLAQQVPEFKTTLSEDDFPELGKTPKLKRNEEQKLETQMNENVVLDRFEDLSIKSETLQETSEDSVIDNKENLVGNEVNITDNDNTNDVTSPEQILKNAFLSALKNHGKALQLPLLTSNFYRLYVVPEAQEAIDIKKTKYKKLSNFLNEMIEEGFIVVKEETKGVDKITYVDLEHPELVNFITDYKKPTANSDGTMENSLFHSELMELYTVTDSTAPFFTKINYKRGEGIPASKIKKVIREYLNVHNLPLSKDSTAEPKSYELDECLQSICKTKTATLSNIIALITSQMQHSYQMCTVTNVSSNKPMIQMSLATRSGNKKVTLVSNLEAYGIILPEFVKLCKQGAAASTTIVSLPNQKGDMLQIQGNQVRFIYNLLTEKYKIPTKNILGLELAKDGKKHKKK</sequence>
<dbReference type="SUPFAM" id="SSF55159">
    <property type="entry name" value="eIF1-like"/>
    <property type="match status" value="1"/>
</dbReference>
<dbReference type="EnsemblMetazoa" id="MDOA011082-RA">
    <property type="protein sequence ID" value="MDOA011082-PA"/>
    <property type="gene ID" value="MDOA011082"/>
</dbReference>
<evidence type="ECO:0000259" key="3">
    <source>
        <dbReference type="PROSITE" id="PS50296"/>
    </source>
</evidence>
<dbReference type="Pfam" id="PF26292">
    <property type="entry name" value="PUA_elF2D"/>
    <property type="match status" value="1"/>
</dbReference>
<dbReference type="Pfam" id="PF25304">
    <property type="entry name" value="WHD_eIF2D"/>
    <property type="match status" value="1"/>
</dbReference>
<dbReference type="InterPro" id="IPR001950">
    <property type="entry name" value="SUI1"/>
</dbReference>
<dbReference type="CDD" id="cd11608">
    <property type="entry name" value="eIF2D_C"/>
    <property type="match status" value="1"/>
</dbReference>
<dbReference type="OrthoDB" id="199771at2759"/>
<dbReference type="PROSITE" id="PS50296">
    <property type="entry name" value="SUI1"/>
    <property type="match status" value="1"/>
</dbReference>
<organism evidence="4">
    <name type="scientific">Musca domestica</name>
    <name type="common">House fly</name>
    <dbReference type="NCBI Taxonomy" id="7370"/>
    <lineage>
        <taxon>Eukaryota</taxon>
        <taxon>Metazoa</taxon>
        <taxon>Ecdysozoa</taxon>
        <taxon>Arthropoda</taxon>
        <taxon>Hexapoda</taxon>
        <taxon>Insecta</taxon>
        <taxon>Pterygota</taxon>
        <taxon>Neoptera</taxon>
        <taxon>Endopterygota</taxon>
        <taxon>Diptera</taxon>
        <taxon>Brachycera</taxon>
        <taxon>Muscomorpha</taxon>
        <taxon>Muscoidea</taxon>
        <taxon>Muscidae</taxon>
        <taxon>Musca</taxon>
    </lineage>
</organism>
<dbReference type="PANTHER" id="PTHR12217">
    <property type="entry name" value="EUKARYOTIC TRANSLATION INITIATION FACTOR 2D"/>
    <property type="match status" value="1"/>
</dbReference>
<dbReference type="InterPro" id="IPR039757">
    <property type="entry name" value="EIF2D"/>
</dbReference>
<dbReference type="SMR" id="A0A1I8N399"/>
<dbReference type="Gene3D" id="3.10.400.20">
    <property type="match status" value="1"/>
</dbReference>
<dbReference type="NCBIfam" id="TIGR00451">
    <property type="entry name" value="unchar_dom_2"/>
    <property type="match status" value="1"/>
</dbReference>
<name>A0A1I8N399_MUSDO</name>
<evidence type="ECO:0000256" key="2">
    <source>
        <dbReference type="SAM" id="MobiDB-lite"/>
    </source>
</evidence>
<dbReference type="InterPro" id="IPR048247">
    <property type="entry name" value="eIF2D_N"/>
</dbReference>
<protein>
    <recommendedName>
        <fullName evidence="3">SUI1 domain-containing protein</fullName>
    </recommendedName>
</protein>
<dbReference type="FunFam" id="3.10.400.20:FF:000004">
    <property type="entry name" value="Eukaryotic Initiation Factor"/>
    <property type="match status" value="1"/>
</dbReference>
<reference evidence="4" key="1">
    <citation type="submission" date="2020-05" db="UniProtKB">
        <authorList>
            <consortium name="EnsemblMetazoa"/>
        </authorList>
    </citation>
    <scope>IDENTIFICATION</scope>
    <source>
        <strain evidence="4">Aabys</strain>
    </source>
</reference>
<dbReference type="InterPro" id="IPR039759">
    <property type="entry name" value="eIF2D_SUI1"/>
</dbReference>
<dbReference type="VEuPathDB" id="VectorBase:MDOA011082"/>
<dbReference type="InterPro" id="IPR015947">
    <property type="entry name" value="PUA-like_sf"/>
</dbReference>
<dbReference type="STRING" id="7370.A0A1I8N399"/>
<proteinExistence type="predicted"/>
<dbReference type="KEGG" id="mde:101890979"/>
<evidence type="ECO:0000256" key="1">
    <source>
        <dbReference type="ARBA" id="ARBA00022490"/>
    </source>
</evidence>
<dbReference type="Pfam" id="PF17832">
    <property type="entry name" value="Pre-PUA"/>
    <property type="match status" value="1"/>
</dbReference>
<dbReference type="VEuPathDB" id="VectorBase:MDOMA2_007745"/>
<dbReference type="InterPro" id="IPR041366">
    <property type="entry name" value="Pre-PUA"/>
</dbReference>
<evidence type="ECO:0000313" key="4">
    <source>
        <dbReference type="EnsemblMetazoa" id="MDOA011082-PA"/>
    </source>
</evidence>
<dbReference type="SUPFAM" id="SSF47592">
    <property type="entry name" value="SWIB/MDM2 domain"/>
    <property type="match status" value="1"/>
</dbReference>
<dbReference type="InterPro" id="IPR036885">
    <property type="entry name" value="SWIB_MDM2_dom_sf"/>
</dbReference>
<dbReference type="InterPro" id="IPR004521">
    <property type="entry name" value="Uncharacterised_CHP00451"/>
</dbReference>
<dbReference type="PROSITE" id="PS50890">
    <property type="entry name" value="PUA"/>
    <property type="match status" value="1"/>
</dbReference>
<dbReference type="InterPro" id="IPR036877">
    <property type="entry name" value="SUI1_dom_sf"/>
</dbReference>
<dbReference type="eggNOG" id="KOG2522">
    <property type="taxonomic scope" value="Eukaryota"/>
</dbReference>
<dbReference type="FunFam" id="3.30.780.10:FF:000016">
    <property type="entry name" value="eukaryotic translation initiation factor 2D"/>
    <property type="match status" value="1"/>
</dbReference>
<accession>A0A1I8N399</accession>
<dbReference type="CDD" id="cd21156">
    <property type="entry name" value="PUA_eIF2d-like"/>
    <property type="match status" value="1"/>
</dbReference>
<keyword evidence="1" id="KW-0963">Cytoplasm</keyword>
<dbReference type="GO" id="GO:0003743">
    <property type="term" value="F:translation initiation factor activity"/>
    <property type="evidence" value="ECO:0007669"/>
    <property type="project" value="InterPro"/>
</dbReference>
<dbReference type="Pfam" id="PF01253">
    <property type="entry name" value="SUI1"/>
    <property type="match status" value="1"/>
</dbReference>
<dbReference type="CDD" id="cd11610">
    <property type="entry name" value="eIF2D_N"/>
    <property type="match status" value="1"/>
</dbReference>
<dbReference type="InterPro" id="IPR057429">
    <property type="entry name" value="WH_eIF2D"/>
</dbReference>
<dbReference type="AlphaFoldDB" id="A0A1I8N399"/>
<dbReference type="RefSeq" id="XP_005176095.2">
    <property type="nucleotide sequence ID" value="XM_005176038.4"/>
</dbReference>
<feature type="region of interest" description="Disordered" evidence="2">
    <location>
        <begin position="198"/>
        <end position="217"/>
    </location>
</feature>
<dbReference type="Gene3D" id="3.30.780.10">
    <property type="entry name" value="SUI1-like domain"/>
    <property type="match status" value="1"/>
</dbReference>
<dbReference type="SUPFAM" id="SSF88697">
    <property type="entry name" value="PUA domain-like"/>
    <property type="match status" value="1"/>
</dbReference>
<dbReference type="GO" id="GO:0003723">
    <property type="term" value="F:RNA binding"/>
    <property type="evidence" value="ECO:0007669"/>
    <property type="project" value="InterPro"/>
</dbReference>
<feature type="domain" description="SUI1" evidence="3">
    <location>
        <begin position="491"/>
        <end position="563"/>
    </location>
</feature>
<dbReference type="PANTHER" id="PTHR12217:SF4">
    <property type="entry name" value="EUKARYOTIC TRANSLATION INITIATION FACTOR 2D"/>
    <property type="match status" value="1"/>
</dbReference>